<keyword evidence="3" id="KW-1185">Reference proteome</keyword>
<dbReference type="InterPro" id="IPR001853">
    <property type="entry name" value="DSBA-like_thioredoxin_dom"/>
</dbReference>
<comment type="caution">
    <text evidence="2">The sequence shown here is derived from an EMBL/GenBank/DDBJ whole genome shotgun (WGS) entry which is preliminary data.</text>
</comment>
<feature type="domain" description="DSBA-like thioredoxin" evidence="1">
    <location>
        <begin position="5"/>
        <end position="205"/>
    </location>
</feature>
<dbReference type="Proteomes" id="UP001597216">
    <property type="component" value="Unassembled WGS sequence"/>
</dbReference>
<name>A0ABW3SWG6_9CAUL</name>
<reference evidence="3" key="1">
    <citation type="journal article" date="2019" name="Int. J. Syst. Evol. Microbiol.">
        <title>The Global Catalogue of Microorganisms (GCM) 10K type strain sequencing project: providing services to taxonomists for standard genome sequencing and annotation.</title>
        <authorList>
            <consortium name="The Broad Institute Genomics Platform"/>
            <consortium name="The Broad Institute Genome Sequencing Center for Infectious Disease"/>
            <person name="Wu L."/>
            <person name="Ma J."/>
        </authorList>
    </citation>
    <scope>NUCLEOTIDE SEQUENCE [LARGE SCALE GENOMIC DNA]</scope>
    <source>
        <strain evidence="3">CCUG 55074</strain>
    </source>
</reference>
<gene>
    <name evidence="2" type="ORF">ACFQ27_01590</name>
</gene>
<accession>A0ABW3SWG6</accession>
<evidence type="ECO:0000313" key="2">
    <source>
        <dbReference type="EMBL" id="MFD1189259.1"/>
    </source>
</evidence>
<dbReference type="Gene3D" id="3.40.30.10">
    <property type="entry name" value="Glutaredoxin"/>
    <property type="match status" value="1"/>
</dbReference>
<evidence type="ECO:0000313" key="3">
    <source>
        <dbReference type="Proteomes" id="UP001597216"/>
    </source>
</evidence>
<dbReference type="PANTHER" id="PTHR13887:SF41">
    <property type="entry name" value="THIOREDOXIN SUPERFAMILY PROTEIN"/>
    <property type="match status" value="1"/>
</dbReference>
<dbReference type="Pfam" id="PF01323">
    <property type="entry name" value="DSBA"/>
    <property type="match status" value="1"/>
</dbReference>
<dbReference type="EMBL" id="JBHTLQ010000003">
    <property type="protein sequence ID" value="MFD1189259.1"/>
    <property type="molecule type" value="Genomic_DNA"/>
</dbReference>
<dbReference type="RefSeq" id="WP_377352126.1">
    <property type="nucleotide sequence ID" value="NZ_JBHTLQ010000003.1"/>
</dbReference>
<dbReference type="PANTHER" id="PTHR13887">
    <property type="entry name" value="GLUTATHIONE S-TRANSFERASE KAPPA"/>
    <property type="match status" value="1"/>
</dbReference>
<sequence>MSIPIVAFSDVLCVWAYVAELRLDEVKRAFGDQVSIQHRFCTVFGDTARKIPTTWADRGGYDGFNAHLRHTGEQFPETVIHPDLWRSVRPTSSWGAHLWLKAAQLDEVAGGCAPGAADAAIRAMRAAFFRNARDISSRTVQLEVLKAAGADPARLQALIDDGRAFAALASDLQDAEAMRVQGSPTFVLNDGRQKLYGNVGFRIIEANIQELLREPKPDQASWC</sequence>
<evidence type="ECO:0000259" key="1">
    <source>
        <dbReference type="Pfam" id="PF01323"/>
    </source>
</evidence>
<dbReference type="InterPro" id="IPR036249">
    <property type="entry name" value="Thioredoxin-like_sf"/>
</dbReference>
<dbReference type="SUPFAM" id="SSF52833">
    <property type="entry name" value="Thioredoxin-like"/>
    <property type="match status" value="1"/>
</dbReference>
<organism evidence="2 3">
    <name type="scientific">Phenylobacterium conjunctum</name>
    <dbReference type="NCBI Taxonomy" id="1298959"/>
    <lineage>
        <taxon>Bacteria</taxon>
        <taxon>Pseudomonadati</taxon>
        <taxon>Pseudomonadota</taxon>
        <taxon>Alphaproteobacteria</taxon>
        <taxon>Caulobacterales</taxon>
        <taxon>Caulobacteraceae</taxon>
        <taxon>Phenylobacterium</taxon>
    </lineage>
</organism>
<proteinExistence type="predicted"/>
<protein>
    <submittedName>
        <fullName evidence="2">DsbA family protein</fullName>
    </submittedName>
</protein>